<gene>
    <name evidence="1" type="ORF">N1032_27185</name>
</gene>
<reference evidence="1" key="1">
    <citation type="submission" date="2022-08" db="EMBL/GenBank/DDBJ databases">
        <authorList>
            <person name="Deng Y."/>
            <person name="Han X.-F."/>
            <person name="Zhang Y.-Q."/>
        </authorList>
    </citation>
    <scope>NUCLEOTIDE SEQUENCE</scope>
    <source>
        <strain evidence="1">CPCC 203386</strain>
    </source>
</reference>
<name>A0ABT2HBV4_9MICO</name>
<sequence>DLTKDLYLAGAQPNIIMFHPSQAKFFSGLMELSGSAGNRQRMFDGAADTKVNTYVSVLVDPLGQEFKLIPNRFMPADKVFIFDPSDWTQMVLRAPQRTKLAKTGSFEKWMIEMEVGLRHRNPFASGILTFKV</sequence>
<dbReference type="Pfam" id="PF17236">
    <property type="entry name" value="SU10_MCP"/>
    <property type="match status" value="1"/>
</dbReference>
<dbReference type="RefSeq" id="WP_259543813.1">
    <property type="nucleotide sequence ID" value="NZ_JANLCJ010000688.1"/>
</dbReference>
<evidence type="ECO:0000313" key="1">
    <source>
        <dbReference type="EMBL" id="MCS5737418.1"/>
    </source>
</evidence>
<protein>
    <submittedName>
        <fullName evidence="1">DUF5309 domain-containing protein</fullName>
    </submittedName>
</protein>
<keyword evidence="2" id="KW-1185">Reference proteome</keyword>
<feature type="non-terminal residue" evidence="1">
    <location>
        <position position="1"/>
    </location>
</feature>
<comment type="caution">
    <text evidence="1">The sequence shown here is derived from an EMBL/GenBank/DDBJ whole genome shotgun (WGS) entry which is preliminary data.</text>
</comment>
<organism evidence="1 2">
    <name type="scientific">Herbiconiux daphne</name>
    <dbReference type="NCBI Taxonomy" id="2970914"/>
    <lineage>
        <taxon>Bacteria</taxon>
        <taxon>Bacillati</taxon>
        <taxon>Actinomycetota</taxon>
        <taxon>Actinomycetes</taxon>
        <taxon>Micrococcales</taxon>
        <taxon>Microbacteriaceae</taxon>
        <taxon>Herbiconiux</taxon>
    </lineage>
</organism>
<evidence type="ECO:0000313" key="2">
    <source>
        <dbReference type="Proteomes" id="UP001165586"/>
    </source>
</evidence>
<dbReference type="EMBL" id="JANLCJ010000688">
    <property type="protein sequence ID" value="MCS5737418.1"/>
    <property type="molecule type" value="Genomic_DNA"/>
</dbReference>
<dbReference type="InterPro" id="IPR035198">
    <property type="entry name" value="SU10_MCP"/>
</dbReference>
<dbReference type="Proteomes" id="UP001165586">
    <property type="component" value="Unassembled WGS sequence"/>
</dbReference>
<accession>A0ABT2HBV4</accession>
<proteinExistence type="predicted"/>